<evidence type="ECO:0000313" key="10">
    <source>
        <dbReference type="EMBL" id="EOY12538.1"/>
    </source>
</evidence>
<keyword evidence="5" id="KW-0067">ATP-binding</keyword>
<dbReference type="Pfam" id="PF23559">
    <property type="entry name" value="WHD_DRP"/>
    <property type="match status" value="1"/>
</dbReference>
<dbReference type="HOGENOM" id="CLU_000837_8_8_1"/>
<keyword evidence="11" id="KW-1185">Reference proteome</keyword>
<reference evidence="10 11" key="1">
    <citation type="journal article" date="2013" name="Genome Biol.">
        <title>The genome sequence of the most widely cultivated cacao type and its use to identify candidate genes regulating pod color.</title>
        <authorList>
            <person name="Motamayor J.C."/>
            <person name="Mockaitis K."/>
            <person name="Schmutz J."/>
            <person name="Haiminen N."/>
            <person name="Iii D.L."/>
            <person name="Cornejo O."/>
            <person name="Findley S.D."/>
            <person name="Zheng P."/>
            <person name="Utro F."/>
            <person name="Royaert S."/>
            <person name="Saski C."/>
            <person name="Jenkins J."/>
            <person name="Podicheti R."/>
            <person name="Zhao M."/>
            <person name="Scheffler B.E."/>
            <person name="Stack J.C."/>
            <person name="Feltus F.A."/>
            <person name="Mustiga G.M."/>
            <person name="Amores F."/>
            <person name="Phillips W."/>
            <person name="Marelli J.P."/>
            <person name="May G.D."/>
            <person name="Shapiro H."/>
            <person name="Ma J."/>
            <person name="Bustamante C.D."/>
            <person name="Schnell R.J."/>
            <person name="Main D."/>
            <person name="Gilbert D."/>
            <person name="Parida L."/>
            <person name="Kuhn D.N."/>
        </authorList>
    </citation>
    <scope>NUCLEOTIDE SEQUENCE [LARGE SCALE GENOMIC DNA]</scope>
    <source>
        <strain evidence="11">cv. Matina 1-6</strain>
    </source>
</reference>
<dbReference type="Gramene" id="EOY12538">
    <property type="protein sequence ID" value="EOY12538"/>
    <property type="gene ID" value="TCM_031059"/>
</dbReference>
<accession>A0A061F6M8</accession>
<dbReference type="SUPFAM" id="SSF52540">
    <property type="entry name" value="P-loop containing nucleoside triphosphate hydrolases"/>
    <property type="match status" value="1"/>
</dbReference>
<dbReference type="Gene3D" id="3.40.50.300">
    <property type="entry name" value="P-loop containing nucleotide triphosphate hydrolases"/>
    <property type="match status" value="1"/>
</dbReference>
<dbReference type="GO" id="GO:0005524">
    <property type="term" value="F:ATP binding"/>
    <property type="evidence" value="ECO:0007669"/>
    <property type="project" value="UniProtKB-KW"/>
</dbReference>
<evidence type="ECO:0000256" key="5">
    <source>
        <dbReference type="ARBA" id="ARBA00022840"/>
    </source>
</evidence>
<feature type="domain" description="Disease resistance N-terminal" evidence="7">
    <location>
        <begin position="14"/>
        <end position="98"/>
    </location>
</feature>
<proteinExistence type="predicted"/>
<dbReference type="PRINTS" id="PR00364">
    <property type="entry name" value="DISEASERSIST"/>
</dbReference>
<dbReference type="OMA" id="HIYGCPN"/>
<evidence type="ECO:0000256" key="4">
    <source>
        <dbReference type="ARBA" id="ARBA00022821"/>
    </source>
</evidence>
<evidence type="ECO:0000259" key="7">
    <source>
        <dbReference type="Pfam" id="PF18052"/>
    </source>
</evidence>
<dbReference type="InterPro" id="IPR036388">
    <property type="entry name" value="WH-like_DNA-bd_sf"/>
</dbReference>
<feature type="domain" description="NB-ARC" evidence="6">
    <location>
        <begin position="174"/>
        <end position="350"/>
    </location>
</feature>
<evidence type="ECO:0000256" key="2">
    <source>
        <dbReference type="ARBA" id="ARBA00022737"/>
    </source>
</evidence>
<dbReference type="Gene3D" id="1.20.5.4130">
    <property type="match status" value="1"/>
</dbReference>
<protein>
    <submittedName>
        <fullName evidence="10">Leucine-rich repeat containing protein</fullName>
    </submittedName>
</protein>
<dbReference type="Gene3D" id="1.10.8.430">
    <property type="entry name" value="Helical domain of apoptotic protease-activating factors"/>
    <property type="match status" value="1"/>
</dbReference>
<evidence type="ECO:0000256" key="3">
    <source>
        <dbReference type="ARBA" id="ARBA00022741"/>
    </source>
</evidence>
<dbReference type="PANTHER" id="PTHR36766:SF40">
    <property type="entry name" value="DISEASE RESISTANCE PROTEIN RGA3"/>
    <property type="match status" value="1"/>
</dbReference>
<dbReference type="InterPro" id="IPR032675">
    <property type="entry name" value="LRR_dom_sf"/>
</dbReference>
<keyword evidence="1" id="KW-0433">Leucine-rich repeat</keyword>
<dbReference type="GO" id="GO:0051707">
    <property type="term" value="P:response to other organism"/>
    <property type="evidence" value="ECO:0007669"/>
    <property type="project" value="UniProtKB-ARBA"/>
</dbReference>
<evidence type="ECO:0000259" key="6">
    <source>
        <dbReference type="Pfam" id="PF00931"/>
    </source>
</evidence>
<dbReference type="eggNOG" id="KOG4658">
    <property type="taxonomic scope" value="Eukaryota"/>
</dbReference>
<gene>
    <name evidence="10" type="ORF">TCM_031059</name>
</gene>
<dbReference type="EMBL" id="CM001885">
    <property type="protein sequence ID" value="EOY12538.1"/>
    <property type="molecule type" value="Genomic_DNA"/>
</dbReference>
<dbReference type="InterPro" id="IPR042197">
    <property type="entry name" value="Apaf_helical"/>
</dbReference>
<keyword evidence="4" id="KW-0611">Plant defense</keyword>
<evidence type="ECO:0000313" key="11">
    <source>
        <dbReference type="Proteomes" id="UP000026915"/>
    </source>
</evidence>
<dbReference type="Gene3D" id="3.80.10.10">
    <property type="entry name" value="Ribonuclease Inhibitor"/>
    <property type="match status" value="4"/>
</dbReference>
<dbReference type="InterPro" id="IPR058922">
    <property type="entry name" value="WHD_DRP"/>
</dbReference>
<dbReference type="SUPFAM" id="SSF52058">
    <property type="entry name" value="L domain-like"/>
    <property type="match status" value="2"/>
</dbReference>
<dbReference type="FunFam" id="1.10.10.10:FF:000322">
    <property type="entry name" value="Probable disease resistance protein At1g63360"/>
    <property type="match status" value="1"/>
</dbReference>
<dbReference type="InterPro" id="IPR056789">
    <property type="entry name" value="LRR_R13L1-DRL21"/>
</dbReference>
<name>A0A061F6M8_THECC</name>
<sequence>MAESFLYEMVSNMLSDFVSNIVSSAGQQLRLIFKRDEDLEKIRQTLTTVKDFILDAEEKQESDLALKEWIIQVEDVIYDADDLLDEIDHEILGEKVRAQGQEPGVHTRKKVRKLTSSFEMGPRIKKIRGRLDKAAADISTFNLRKRVVEQDKKAKHIYRETASKVRSELIIGREKDKELIIESLLKKQNDRHGDIIPIVAIVGFGGLGKTSLAQLVYNDAKVESYFQRRIWVCVSEEFNVGIIFKKILESLEGDKVNDLCLDIYVDKLQEKLKGKKYLLVLDDVWNENNLEWDKFSQYLVFGASGSKILVTTRNKTVSSTMGVHDPYLLKGLNEDQSWALFNRVAFQGQDQIDSDLRVIGEDVARKCKGVPLALKCLGGLMRQKPNKNYWLSVQENGIWKLLEKDDSIFPVLQLSYIHLPRHLKQCFVFCSLFPKDFKISKAKLIQSWRAQGYIQLMENENVQDIGDEYFNDLLSRSFFQEEEKDAYGNIICCKMHDLIHDLALLVKGHHFHWMKDEKEKISKRARHVSSKTNSKEVVLTLLKTKEIRTIFFRAHIVEDLFLQNVTFSSFNCLRMLNLSKMRIDILPDSIGELKHLRYLDLCSNNKMKVLPDTITKLHHLQTLLLKYCTRLEELPRDIQHLISLEYLNVDDCQALKYLSKGLGELTLLQRLDRFIVNSVEESFSTAATLNELRDLNGLRNSLTIEHLGKVRNVELESKEVNLKRKKRLQSLKLCWRSSLHWSPSSPATMASEKDESLLNNLEPHPNLKELKVFDYGGARFSSWLSSLTNLVKLTIACFWNCQRLPPLDHFSSLKSLTLYRSNAFKHLPTLDHLSSLESLSLTGLRALEHLPLLDHLSSLKYLVLEELNALEYVVDSFPLPCSTSRKPFFPSLKKLKIEFCDNLKGWWRTKNENQGSTAQLPCFPCLSKIDISKCPNLTSMPLFPSLDQDLTLWGTSVRPLQQTLKMKMTEASMTSEEASSSSGSTCHSYFSTTLPLSNLKHLSLIDIKDLEVLSEEFLLAYCPKLESRQLQKMSCLTSLQELWVKNYPNLMALSNWILNLTSLETLRIRGCLELQYMPEGTPQLTSLEELSVQNCPNLVALPDWILNLTSLRSLQIEECLDLQYIPEGTHQLTSLKELFVGKCPNLRALPDWILNLTSLKTLRIQGCIELQYMPKGTHQLASLKELFVEKCPNLRALPDWILNLTSLETLRIQGCLKLQYMPEGTHQLTSLKRLFVNNCPNLRALPDWILNLTSLKTLQIWECFQLQYMPEGTPQLPSLEELIVYCLNLKALQDWILNLTSLKDLYICECLESPYFQEGMQSLTSLQRLIVEYCPNLSSSRHSLKTLLIRGCPEFYYWRTLHPFSSLEELNVQSCPNLGKLLYRISLFFTHLKTLKICKCLELQDLPKEMDDLTSLQVLSISDCPQLSKRCEKKIGILWPRIARIPSIIVDGQQIQ</sequence>
<evidence type="ECO:0000259" key="8">
    <source>
        <dbReference type="Pfam" id="PF23559"/>
    </source>
</evidence>
<evidence type="ECO:0000256" key="1">
    <source>
        <dbReference type="ARBA" id="ARBA00022614"/>
    </source>
</evidence>
<organism evidence="10 11">
    <name type="scientific">Theobroma cacao</name>
    <name type="common">Cacao</name>
    <name type="synonym">Cocoa</name>
    <dbReference type="NCBI Taxonomy" id="3641"/>
    <lineage>
        <taxon>Eukaryota</taxon>
        <taxon>Viridiplantae</taxon>
        <taxon>Streptophyta</taxon>
        <taxon>Embryophyta</taxon>
        <taxon>Tracheophyta</taxon>
        <taxon>Spermatophyta</taxon>
        <taxon>Magnoliopsida</taxon>
        <taxon>eudicotyledons</taxon>
        <taxon>Gunneridae</taxon>
        <taxon>Pentapetalae</taxon>
        <taxon>rosids</taxon>
        <taxon>malvids</taxon>
        <taxon>Malvales</taxon>
        <taxon>Malvaceae</taxon>
        <taxon>Byttnerioideae</taxon>
        <taxon>Theobroma</taxon>
    </lineage>
</organism>
<evidence type="ECO:0000259" key="9">
    <source>
        <dbReference type="Pfam" id="PF25019"/>
    </source>
</evidence>
<dbReference type="Gene3D" id="1.10.10.10">
    <property type="entry name" value="Winged helix-like DNA-binding domain superfamily/Winged helix DNA-binding domain"/>
    <property type="match status" value="1"/>
</dbReference>
<dbReference type="InParanoid" id="A0A061F6M8"/>
<dbReference type="Pfam" id="PF18052">
    <property type="entry name" value="Rx_N"/>
    <property type="match status" value="1"/>
</dbReference>
<feature type="domain" description="R13L1/DRL21-like LRR repeat region" evidence="9">
    <location>
        <begin position="689"/>
        <end position="819"/>
    </location>
</feature>
<dbReference type="SUPFAM" id="SSF52047">
    <property type="entry name" value="RNI-like"/>
    <property type="match status" value="2"/>
</dbReference>
<dbReference type="GO" id="GO:0043531">
    <property type="term" value="F:ADP binding"/>
    <property type="evidence" value="ECO:0007669"/>
    <property type="project" value="InterPro"/>
</dbReference>
<keyword evidence="3" id="KW-0547">Nucleotide-binding</keyword>
<dbReference type="PANTHER" id="PTHR36766">
    <property type="entry name" value="PLANT BROAD-SPECTRUM MILDEW RESISTANCE PROTEIN RPW8"/>
    <property type="match status" value="1"/>
</dbReference>
<dbReference type="InterPro" id="IPR041118">
    <property type="entry name" value="Rx_N"/>
</dbReference>
<keyword evidence="2" id="KW-0677">Repeat</keyword>
<dbReference type="GO" id="GO:0006952">
    <property type="term" value="P:defense response"/>
    <property type="evidence" value="ECO:0007669"/>
    <property type="project" value="UniProtKB-KW"/>
</dbReference>
<dbReference type="InterPro" id="IPR002182">
    <property type="entry name" value="NB-ARC"/>
</dbReference>
<dbReference type="InterPro" id="IPR027417">
    <property type="entry name" value="P-loop_NTPase"/>
</dbReference>
<dbReference type="FunFam" id="3.40.50.300:FF:001091">
    <property type="entry name" value="Probable disease resistance protein At1g61300"/>
    <property type="match status" value="1"/>
</dbReference>
<dbReference type="Pfam" id="PF00931">
    <property type="entry name" value="NB-ARC"/>
    <property type="match status" value="1"/>
</dbReference>
<dbReference type="Proteomes" id="UP000026915">
    <property type="component" value="Chromosome 7"/>
</dbReference>
<feature type="domain" description="Disease resistance protein winged helix" evidence="8">
    <location>
        <begin position="432"/>
        <end position="503"/>
    </location>
</feature>
<dbReference type="Pfam" id="PF25019">
    <property type="entry name" value="LRR_R13L1-DRL21"/>
    <property type="match status" value="1"/>
</dbReference>